<comment type="caution">
    <text evidence="2">The sequence shown here is derived from an EMBL/GenBank/DDBJ whole genome shotgun (WGS) entry which is preliminary data.</text>
</comment>
<gene>
    <name evidence="2" type="ORF">HDF15_000249</name>
</gene>
<reference evidence="2 3" key="1">
    <citation type="submission" date="2020-08" db="EMBL/GenBank/DDBJ databases">
        <title>Genomic Encyclopedia of Type Strains, Phase IV (KMG-V): Genome sequencing to study the core and pangenomes of soil and plant-associated prokaryotes.</title>
        <authorList>
            <person name="Whitman W."/>
        </authorList>
    </citation>
    <scope>NUCLEOTIDE SEQUENCE [LARGE SCALE GENOMIC DNA]</scope>
    <source>
        <strain evidence="2 3">X5P3</strain>
    </source>
</reference>
<evidence type="ECO:0000313" key="3">
    <source>
        <dbReference type="Proteomes" id="UP000584867"/>
    </source>
</evidence>
<evidence type="ECO:0000256" key="1">
    <source>
        <dbReference type="SAM" id="SignalP"/>
    </source>
</evidence>
<evidence type="ECO:0000313" key="2">
    <source>
        <dbReference type="EMBL" id="MBB5061924.1"/>
    </source>
</evidence>
<protein>
    <recommendedName>
        <fullName evidence="4">Secreted protein</fullName>
    </recommendedName>
</protein>
<feature type="signal peptide" evidence="1">
    <location>
        <begin position="1"/>
        <end position="28"/>
    </location>
</feature>
<evidence type="ECO:0008006" key="4">
    <source>
        <dbReference type="Google" id="ProtNLM"/>
    </source>
</evidence>
<dbReference type="EMBL" id="JACHIO010000001">
    <property type="protein sequence ID" value="MBB5061924.1"/>
    <property type="molecule type" value="Genomic_DNA"/>
</dbReference>
<proteinExistence type="predicted"/>
<keyword evidence="1" id="KW-0732">Signal</keyword>
<dbReference type="Proteomes" id="UP000584867">
    <property type="component" value="Unassembled WGS sequence"/>
</dbReference>
<sequence length="362" mass="36928">MKFEVRSIIQIAVVASLVSVTGLPSVLAAQTADQVEAQAHESWSGTMHHLNAPGNGCFHASYPSTQWQAIECAEAPGYRSALPKPTKREQTVGNGSDYVVQAPSGSLFSSALGSFPTVTDVKTEKSVGVAAFGGGGILGSNEYTLQVNTNFYPGSAACAGFSGCFAWQQYVMSTNTPVSLTSNSLTGKTEVFIEYWLINYGSRSGSNVCPSGFIDGGADATGPGEDCVQNTPAVVIASGQLPITDLAELTLSGSATKNGTDKATVTFGTEAFTATVSDSLTDIASGWTQAEFNVLGNAGGSEAQFNSGAALTVKVAVTDGSTAAPTCVSPSAEDGTTGETNNLKLGTCTATGGSAPSILFTE</sequence>
<dbReference type="AlphaFoldDB" id="A0A7W8E7Z5"/>
<accession>A0A7W8E7Z5</accession>
<name>A0A7W8E7Z5_9BACT</name>
<organism evidence="2 3">
    <name type="scientific">Granulicella mallensis</name>
    <dbReference type="NCBI Taxonomy" id="940614"/>
    <lineage>
        <taxon>Bacteria</taxon>
        <taxon>Pseudomonadati</taxon>
        <taxon>Acidobacteriota</taxon>
        <taxon>Terriglobia</taxon>
        <taxon>Terriglobales</taxon>
        <taxon>Acidobacteriaceae</taxon>
        <taxon>Granulicella</taxon>
    </lineage>
</organism>
<dbReference type="RefSeq" id="WP_184252453.1">
    <property type="nucleotide sequence ID" value="NZ_JACHIO010000001.1"/>
</dbReference>
<feature type="chain" id="PRO_5031026585" description="Secreted protein" evidence="1">
    <location>
        <begin position="29"/>
        <end position="362"/>
    </location>
</feature>